<dbReference type="PROSITE" id="PS00196">
    <property type="entry name" value="COPPER_BLUE"/>
    <property type="match status" value="1"/>
</dbReference>
<evidence type="ECO:0000256" key="8">
    <source>
        <dbReference type="SAM" id="MobiDB-lite"/>
    </source>
</evidence>
<organism evidence="10 11">
    <name type="scientific">Halomicrobium mukohataei</name>
    <dbReference type="NCBI Taxonomy" id="57705"/>
    <lineage>
        <taxon>Archaea</taxon>
        <taxon>Methanobacteriati</taxon>
        <taxon>Methanobacteriota</taxon>
        <taxon>Stenosarchaea group</taxon>
        <taxon>Halobacteria</taxon>
        <taxon>Halobacteriales</taxon>
        <taxon>Haloarculaceae</taxon>
        <taxon>Halomicrobium</taxon>
    </lineage>
</organism>
<dbReference type="GO" id="GO:0016020">
    <property type="term" value="C:membrane"/>
    <property type="evidence" value="ECO:0007669"/>
    <property type="project" value="UniProtKB-SubCell"/>
</dbReference>
<dbReference type="RefSeq" id="WP_170093454.1">
    <property type="nucleotide sequence ID" value="NZ_WOYG01000001.1"/>
</dbReference>
<sequence length="169" mass="17620">MDRRDYLAALVTAPVVGLTGCAGDGGTTDTPSATETTPTATDTPTPTATDTPTDTPTATDTPTPTPTDTPTATPTVAQTVTVAPEGRLRFSPESFEISAGETVRWVWQAGGHNVAPDTTPEGSDWSGTPGTDTYASGYTHVYTFETTGTYEYYCVPHRGSGMTASFEVV</sequence>
<dbReference type="PROSITE" id="PS51257">
    <property type="entry name" value="PROKAR_LIPOPROTEIN"/>
    <property type="match status" value="1"/>
</dbReference>
<dbReference type="GO" id="GO:0005507">
    <property type="term" value="F:copper ion binding"/>
    <property type="evidence" value="ECO:0007669"/>
    <property type="project" value="InterPro"/>
</dbReference>
<dbReference type="PANTHER" id="PTHR34192:SF10">
    <property type="entry name" value="PLASTOCYANIN MAJOR ISOFORM, CHLOROPLASTIC-RELATED"/>
    <property type="match status" value="1"/>
</dbReference>
<dbReference type="InterPro" id="IPR008972">
    <property type="entry name" value="Cupredoxin"/>
</dbReference>
<dbReference type="OrthoDB" id="11088at2157"/>
<feature type="binding site" evidence="7">
    <location>
        <position position="157"/>
    </location>
    <ligand>
        <name>Cu cation</name>
        <dbReference type="ChEBI" id="CHEBI:23378"/>
    </ligand>
</feature>
<keyword evidence="5 7" id="KW-0186">Copper</keyword>
<evidence type="ECO:0000256" key="4">
    <source>
        <dbReference type="ARBA" id="ARBA00022982"/>
    </source>
</evidence>
<dbReference type="SUPFAM" id="SSF49503">
    <property type="entry name" value="Cupredoxins"/>
    <property type="match status" value="1"/>
</dbReference>
<feature type="region of interest" description="Disordered" evidence="8">
    <location>
        <begin position="18"/>
        <end position="75"/>
    </location>
</feature>
<dbReference type="Gene3D" id="2.60.40.420">
    <property type="entry name" value="Cupredoxins - blue copper proteins"/>
    <property type="match status" value="1"/>
</dbReference>
<dbReference type="EMBL" id="WOYG01000001">
    <property type="protein sequence ID" value="NLV09639.1"/>
    <property type="molecule type" value="Genomic_DNA"/>
</dbReference>
<keyword evidence="3 7" id="KW-0479">Metal-binding</keyword>
<dbReference type="InterPro" id="IPR002387">
    <property type="entry name" value="Plastocyanin"/>
</dbReference>
<dbReference type="GO" id="GO:0009055">
    <property type="term" value="F:electron transfer activity"/>
    <property type="evidence" value="ECO:0007669"/>
    <property type="project" value="InterPro"/>
</dbReference>
<keyword evidence="2" id="KW-0813">Transport</keyword>
<protein>
    <submittedName>
        <fullName evidence="10">Halocyanin</fullName>
    </submittedName>
</protein>
<feature type="binding site" evidence="7">
    <location>
        <position position="112"/>
    </location>
    <ligand>
        <name>Cu cation</name>
        <dbReference type="ChEBI" id="CHEBI:23378"/>
    </ligand>
</feature>
<accession>A0A847U9E5</accession>
<evidence type="ECO:0000313" key="11">
    <source>
        <dbReference type="Proteomes" id="UP000608662"/>
    </source>
</evidence>
<reference evidence="10" key="1">
    <citation type="submission" date="2019-12" db="EMBL/GenBank/DDBJ databases">
        <title>Whole-genome sequence of Halomicrobium mukohataei pws1.</title>
        <authorList>
            <person name="Verma D.K."/>
            <person name="Gopal K."/>
            <person name="Prasad E.S."/>
        </authorList>
    </citation>
    <scope>NUCLEOTIDE SEQUENCE</scope>
    <source>
        <strain evidence="10">Pws1</strain>
    </source>
</reference>
<evidence type="ECO:0000256" key="7">
    <source>
        <dbReference type="PIRSR" id="PIRSR602387-1"/>
    </source>
</evidence>
<dbReference type="Pfam" id="PF00127">
    <property type="entry name" value="Copper-bind"/>
    <property type="match status" value="1"/>
</dbReference>
<evidence type="ECO:0000256" key="5">
    <source>
        <dbReference type="ARBA" id="ARBA00023008"/>
    </source>
</evidence>
<evidence type="ECO:0000256" key="2">
    <source>
        <dbReference type="ARBA" id="ARBA00022448"/>
    </source>
</evidence>
<dbReference type="AlphaFoldDB" id="A0A847U9E5"/>
<dbReference type="InterPro" id="IPR000923">
    <property type="entry name" value="BlueCu_1"/>
</dbReference>
<comment type="cofactor">
    <cofactor evidence="7">
        <name>Cu(2+)</name>
        <dbReference type="ChEBI" id="CHEBI:29036"/>
    </cofactor>
    <text evidence="7">The crystal structure with reduced Cu(1+) has also been determined.</text>
</comment>
<proteinExistence type="predicted"/>
<gene>
    <name evidence="10" type="ORF">GOC74_06815</name>
</gene>
<comment type="subcellular location">
    <subcellularLocation>
        <location evidence="1">Membrane</location>
    </subcellularLocation>
</comment>
<feature type="domain" description="Blue (type 1) copper" evidence="9">
    <location>
        <begin position="80"/>
        <end position="168"/>
    </location>
</feature>
<keyword evidence="4" id="KW-0249">Electron transport</keyword>
<comment type="caution">
    <text evidence="10">The sequence shown here is derived from an EMBL/GenBank/DDBJ whole genome shotgun (WGS) entry which is preliminary data.</text>
</comment>
<feature type="binding site" evidence="7">
    <location>
        <position position="162"/>
    </location>
    <ligand>
        <name>Cu cation</name>
        <dbReference type="ChEBI" id="CHEBI:23378"/>
    </ligand>
</feature>
<dbReference type="InterPro" id="IPR028871">
    <property type="entry name" value="BlueCu_1_BS"/>
</dbReference>
<evidence type="ECO:0000256" key="1">
    <source>
        <dbReference type="ARBA" id="ARBA00004370"/>
    </source>
</evidence>
<evidence type="ECO:0000256" key="3">
    <source>
        <dbReference type="ARBA" id="ARBA00022723"/>
    </source>
</evidence>
<name>A0A847U9E5_9EURY</name>
<feature type="compositionally biased region" description="Low complexity" evidence="8">
    <location>
        <begin position="27"/>
        <end position="75"/>
    </location>
</feature>
<evidence type="ECO:0000259" key="9">
    <source>
        <dbReference type="Pfam" id="PF00127"/>
    </source>
</evidence>
<keyword evidence="6" id="KW-0472">Membrane</keyword>
<dbReference type="PRINTS" id="PR00157">
    <property type="entry name" value="PLASTOCYANIN"/>
</dbReference>
<evidence type="ECO:0000256" key="6">
    <source>
        <dbReference type="ARBA" id="ARBA00023136"/>
    </source>
</evidence>
<dbReference type="PANTHER" id="PTHR34192">
    <property type="entry name" value="PLASTOCYANIN MAJOR ISOFORM, CHLOROPLASTIC-RELATED"/>
    <property type="match status" value="1"/>
</dbReference>
<evidence type="ECO:0000313" key="10">
    <source>
        <dbReference type="EMBL" id="NLV09639.1"/>
    </source>
</evidence>
<feature type="binding site" evidence="7">
    <location>
        <position position="154"/>
    </location>
    <ligand>
        <name>Cu cation</name>
        <dbReference type="ChEBI" id="CHEBI:23378"/>
    </ligand>
</feature>
<dbReference type="Proteomes" id="UP000608662">
    <property type="component" value="Unassembled WGS sequence"/>
</dbReference>